<keyword evidence="7 14" id="KW-1133">Transmembrane helix</keyword>
<evidence type="ECO:0000256" key="8">
    <source>
        <dbReference type="ARBA" id="ARBA00023002"/>
    </source>
</evidence>
<dbReference type="CDD" id="cd11062">
    <property type="entry name" value="CYP58-like"/>
    <property type="match status" value="1"/>
</dbReference>
<keyword evidence="4 12" id="KW-0349">Heme</keyword>
<keyword evidence="8 13" id="KW-0560">Oxidoreductase</keyword>
<evidence type="ECO:0000256" key="3">
    <source>
        <dbReference type="ARBA" id="ARBA00010617"/>
    </source>
</evidence>
<name>A0A8H3EUB1_9LECA</name>
<evidence type="ECO:0000256" key="14">
    <source>
        <dbReference type="SAM" id="Phobius"/>
    </source>
</evidence>
<evidence type="ECO:0000256" key="12">
    <source>
        <dbReference type="PIRSR" id="PIRSR602401-1"/>
    </source>
</evidence>
<dbReference type="Pfam" id="PF00067">
    <property type="entry name" value="p450"/>
    <property type="match status" value="1"/>
</dbReference>
<dbReference type="PANTHER" id="PTHR24305">
    <property type="entry name" value="CYTOCHROME P450"/>
    <property type="match status" value="1"/>
</dbReference>
<accession>A0A8H3EUB1</accession>
<evidence type="ECO:0000256" key="6">
    <source>
        <dbReference type="ARBA" id="ARBA00022723"/>
    </source>
</evidence>
<evidence type="ECO:0000313" key="15">
    <source>
        <dbReference type="EMBL" id="CAF9913616.1"/>
    </source>
</evidence>
<dbReference type="GO" id="GO:0020037">
    <property type="term" value="F:heme binding"/>
    <property type="evidence" value="ECO:0007669"/>
    <property type="project" value="InterPro"/>
</dbReference>
<dbReference type="PRINTS" id="PR00463">
    <property type="entry name" value="EP450I"/>
</dbReference>
<keyword evidence="6 12" id="KW-0479">Metal-binding</keyword>
<dbReference type="Gene3D" id="1.10.630.10">
    <property type="entry name" value="Cytochrome P450"/>
    <property type="match status" value="1"/>
</dbReference>
<evidence type="ECO:0008006" key="17">
    <source>
        <dbReference type="Google" id="ProtNLM"/>
    </source>
</evidence>
<dbReference type="PROSITE" id="PS00086">
    <property type="entry name" value="CYTOCHROME_P450"/>
    <property type="match status" value="1"/>
</dbReference>
<evidence type="ECO:0000256" key="2">
    <source>
        <dbReference type="ARBA" id="ARBA00004167"/>
    </source>
</evidence>
<dbReference type="InterPro" id="IPR001128">
    <property type="entry name" value="Cyt_P450"/>
</dbReference>
<comment type="subcellular location">
    <subcellularLocation>
        <location evidence="2">Membrane</location>
        <topology evidence="2">Single-pass membrane protein</topology>
    </subcellularLocation>
</comment>
<reference evidence="15" key="1">
    <citation type="submission" date="2021-03" db="EMBL/GenBank/DDBJ databases">
        <authorList>
            <person name="Tagirdzhanova G."/>
        </authorList>
    </citation>
    <scope>NUCLEOTIDE SEQUENCE</scope>
</reference>
<dbReference type="GO" id="GO:0004497">
    <property type="term" value="F:monooxygenase activity"/>
    <property type="evidence" value="ECO:0007669"/>
    <property type="project" value="UniProtKB-KW"/>
</dbReference>
<keyword evidence="5 14" id="KW-0812">Transmembrane</keyword>
<organism evidence="15 16">
    <name type="scientific">Imshaugia aleurites</name>
    <dbReference type="NCBI Taxonomy" id="172621"/>
    <lineage>
        <taxon>Eukaryota</taxon>
        <taxon>Fungi</taxon>
        <taxon>Dikarya</taxon>
        <taxon>Ascomycota</taxon>
        <taxon>Pezizomycotina</taxon>
        <taxon>Lecanoromycetes</taxon>
        <taxon>OSLEUM clade</taxon>
        <taxon>Lecanoromycetidae</taxon>
        <taxon>Lecanorales</taxon>
        <taxon>Lecanorineae</taxon>
        <taxon>Parmeliaceae</taxon>
        <taxon>Imshaugia</taxon>
    </lineage>
</organism>
<evidence type="ECO:0000256" key="7">
    <source>
        <dbReference type="ARBA" id="ARBA00022989"/>
    </source>
</evidence>
<dbReference type="OrthoDB" id="3945418at2759"/>
<evidence type="ECO:0000256" key="1">
    <source>
        <dbReference type="ARBA" id="ARBA00001971"/>
    </source>
</evidence>
<feature type="binding site" description="axial binding residue" evidence="12">
    <location>
        <position position="444"/>
    </location>
    <ligand>
        <name>heme</name>
        <dbReference type="ChEBI" id="CHEBI:30413"/>
    </ligand>
    <ligandPart>
        <name>Fe</name>
        <dbReference type="ChEBI" id="CHEBI:18248"/>
    </ligandPart>
</feature>
<dbReference type="InterPro" id="IPR002401">
    <property type="entry name" value="Cyt_P450_E_grp-I"/>
</dbReference>
<comment type="caution">
    <text evidence="15">The sequence shown here is derived from an EMBL/GenBank/DDBJ whole genome shotgun (WGS) entry which is preliminary data.</text>
</comment>
<evidence type="ECO:0000256" key="13">
    <source>
        <dbReference type="RuleBase" id="RU000461"/>
    </source>
</evidence>
<dbReference type="GO" id="GO:0016705">
    <property type="term" value="F:oxidoreductase activity, acting on paired donors, with incorporation or reduction of molecular oxygen"/>
    <property type="evidence" value="ECO:0007669"/>
    <property type="project" value="InterPro"/>
</dbReference>
<evidence type="ECO:0000256" key="4">
    <source>
        <dbReference type="ARBA" id="ARBA00022617"/>
    </source>
</evidence>
<keyword evidence="16" id="KW-1185">Reference proteome</keyword>
<gene>
    <name evidence="15" type="ORF">IMSHALPRED_001396</name>
</gene>
<feature type="transmembrane region" description="Helical" evidence="14">
    <location>
        <begin position="6"/>
        <end position="29"/>
    </location>
</feature>
<sequence length="509" mass="58456">MEISTLLVECILIAVVLYTAYGVIYRLYLSPIAHFPGRKLAALTFWYEFYFDVIRRGSYVWEIRDMHETYGPIVRINPYELHVADSDFIDQLYPTVAKNVEKWSWSAGMFGSTDMTFGTVGHTLHRRRRGAFSNFFSKASVRRLQPVIQSRIDVLCERLSEKMDTGEPVNMVHAYSALTQDVITEYCFSNCRNVLGMQDFSPWYYELVQKPSELSHMIKQFPNMLPVLNLLPNWWVRATSPLFAQLRAQQLEYVSQVHSILSHNDETGSESHPTVFHSLRDDDDLPLSEKSLPRLVMEAQSLVGAGTLTSTHMLSMTTYHVLINPPILSRLMAEFEEAVPDPATLCSLEDLERLPYLGAVINEGLRISYGSVHRLQRVHPDNALNYKDWIIPPGTPIGMSSLHMHNDPAIFPEPRRFDPSRWMGPEKELRQRHLFNFGRGTRQCVGMNLAQAEIHMALATIFRQFGTKMQLYDTVRDRDVDVKHDFFVTNPSLDSRGVRVTLHSNNPKT</sequence>
<dbReference type="GO" id="GO:0005506">
    <property type="term" value="F:iron ion binding"/>
    <property type="evidence" value="ECO:0007669"/>
    <property type="project" value="InterPro"/>
</dbReference>
<dbReference type="Proteomes" id="UP000664534">
    <property type="component" value="Unassembled WGS sequence"/>
</dbReference>
<evidence type="ECO:0000313" key="16">
    <source>
        <dbReference type="Proteomes" id="UP000664534"/>
    </source>
</evidence>
<keyword evidence="10 13" id="KW-0503">Monooxygenase</keyword>
<dbReference type="AlphaFoldDB" id="A0A8H3EUB1"/>
<evidence type="ECO:0000256" key="10">
    <source>
        <dbReference type="ARBA" id="ARBA00023033"/>
    </source>
</evidence>
<dbReference type="InterPro" id="IPR050121">
    <property type="entry name" value="Cytochrome_P450_monoxygenase"/>
</dbReference>
<evidence type="ECO:0000256" key="9">
    <source>
        <dbReference type="ARBA" id="ARBA00023004"/>
    </source>
</evidence>
<keyword evidence="9 12" id="KW-0408">Iron</keyword>
<evidence type="ECO:0000256" key="5">
    <source>
        <dbReference type="ARBA" id="ARBA00022692"/>
    </source>
</evidence>
<dbReference type="InterPro" id="IPR017972">
    <property type="entry name" value="Cyt_P450_CS"/>
</dbReference>
<protein>
    <recommendedName>
        <fullName evidence="17">Cytochrome P450</fullName>
    </recommendedName>
</protein>
<keyword evidence="11 14" id="KW-0472">Membrane</keyword>
<proteinExistence type="inferred from homology"/>
<dbReference type="FunFam" id="1.10.630.10:FF:000069">
    <property type="entry name" value="Cytochrome P450, putative (Eurofung)"/>
    <property type="match status" value="1"/>
</dbReference>
<dbReference type="EMBL" id="CAJPDT010000012">
    <property type="protein sequence ID" value="CAF9913616.1"/>
    <property type="molecule type" value="Genomic_DNA"/>
</dbReference>
<dbReference type="GO" id="GO:0016020">
    <property type="term" value="C:membrane"/>
    <property type="evidence" value="ECO:0007669"/>
    <property type="project" value="UniProtKB-SubCell"/>
</dbReference>
<evidence type="ECO:0000256" key="11">
    <source>
        <dbReference type="ARBA" id="ARBA00023136"/>
    </source>
</evidence>
<comment type="similarity">
    <text evidence="3 13">Belongs to the cytochrome P450 family.</text>
</comment>
<dbReference type="InterPro" id="IPR036396">
    <property type="entry name" value="Cyt_P450_sf"/>
</dbReference>
<comment type="cofactor">
    <cofactor evidence="1 12">
        <name>heme</name>
        <dbReference type="ChEBI" id="CHEBI:30413"/>
    </cofactor>
</comment>
<dbReference type="PANTHER" id="PTHR24305:SF157">
    <property type="entry name" value="N-ACETYLTRYPTOPHAN 6-HYDROXYLASE IVOC-RELATED"/>
    <property type="match status" value="1"/>
</dbReference>
<dbReference type="SUPFAM" id="SSF48264">
    <property type="entry name" value="Cytochrome P450"/>
    <property type="match status" value="1"/>
</dbReference>